<accession>A0A4Z0QIZ2</accession>
<evidence type="ECO:0000313" key="3">
    <source>
        <dbReference type="Proteomes" id="UP000298471"/>
    </source>
</evidence>
<feature type="chain" id="PRO_5021444570" evidence="1">
    <location>
        <begin position="22"/>
        <end position="463"/>
    </location>
</feature>
<name>A0A4Z0QIZ2_9BACT</name>
<dbReference type="RefSeq" id="WP_135394351.1">
    <property type="nucleotide sequence ID" value="NZ_SRMB01000001.1"/>
</dbReference>
<reference evidence="2 3" key="1">
    <citation type="submission" date="2019-04" db="EMBL/GenBank/DDBJ databases">
        <authorList>
            <person name="Feng G."/>
            <person name="Zhang J."/>
            <person name="Zhu H."/>
        </authorList>
    </citation>
    <scope>NUCLEOTIDE SEQUENCE [LARGE SCALE GENOMIC DNA]</scope>
    <source>
        <strain evidence="2 3">9PBR-1</strain>
    </source>
</reference>
<keyword evidence="3" id="KW-1185">Reference proteome</keyword>
<dbReference type="OrthoDB" id="663116at2"/>
<sequence>MHKFIIAGLLLLVLKTYPAAAQTYIVDVSKHAIALEPTGSYRVVQVIDARADRTRLGAVYQGLDNVLTSATFAEPLEETLLRHILPTQPAAPARPVSMRVHVLSLGEDIRPSVETGTVELVVDFLEKRDQGYAVLATHGETLESTGLDVTGKLAPLLSQALRNSLLKLAALPANAAPLGPVLSEPEVLNGTGGIAAVRYPIQQEPLRRGIYRTFAEFQANQPSINQEPFVLTYRKRTGKQWDGAARIDANYLYMSPEKPERPVRDVWGLCDGEKLYILHRNDFFELQPQGCGYTFTGITPANSSDVAAATLLGGLAGGVLAGAISGGQPRPYEVHLASGRVVASAPALATDAQGFVQADTAAIYLYRRPDAVPSQTLKVVIDNQEVATLLPSSYVALGWRDRRHKITLCVQGAQQACYSFIPDFAVATYLECAIPSAVNEVPTFRRVLTKEGIFYVKRFRPRK</sequence>
<evidence type="ECO:0000256" key="1">
    <source>
        <dbReference type="SAM" id="SignalP"/>
    </source>
</evidence>
<dbReference type="Proteomes" id="UP000298471">
    <property type="component" value="Unassembled WGS sequence"/>
</dbReference>
<organism evidence="2 3">
    <name type="scientific">Hymenobacter metallicola</name>
    <dbReference type="NCBI Taxonomy" id="2563114"/>
    <lineage>
        <taxon>Bacteria</taxon>
        <taxon>Pseudomonadati</taxon>
        <taxon>Bacteroidota</taxon>
        <taxon>Cytophagia</taxon>
        <taxon>Cytophagales</taxon>
        <taxon>Hymenobacteraceae</taxon>
        <taxon>Hymenobacter</taxon>
    </lineage>
</organism>
<dbReference type="EMBL" id="SRMB01000001">
    <property type="protein sequence ID" value="TGE29675.1"/>
    <property type="molecule type" value="Genomic_DNA"/>
</dbReference>
<dbReference type="AlphaFoldDB" id="A0A4Z0QIZ2"/>
<proteinExistence type="predicted"/>
<feature type="signal peptide" evidence="1">
    <location>
        <begin position="1"/>
        <end position="21"/>
    </location>
</feature>
<comment type="caution">
    <text evidence="2">The sequence shown here is derived from an EMBL/GenBank/DDBJ whole genome shotgun (WGS) entry which is preliminary data.</text>
</comment>
<gene>
    <name evidence="2" type="ORF">E5K02_09530</name>
</gene>
<keyword evidence="1" id="KW-0732">Signal</keyword>
<evidence type="ECO:0000313" key="2">
    <source>
        <dbReference type="EMBL" id="TGE29675.1"/>
    </source>
</evidence>
<protein>
    <submittedName>
        <fullName evidence="2">Uncharacterized protein</fullName>
    </submittedName>
</protein>